<dbReference type="GO" id="GO:0043240">
    <property type="term" value="C:Fanconi anaemia nuclear complex"/>
    <property type="evidence" value="ECO:0007669"/>
    <property type="project" value="InterPro"/>
</dbReference>
<dbReference type="CDD" id="cd23831">
    <property type="entry name" value="DRWD-N_FANCL"/>
    <property type="match status" value="1"/>
</dbReference>
<accession>A0A4Y1RNE2</accession>
<dbReference type="SMART" id="SM01197">
    <property type="entry name" value="FANCL_C"/>
    <property type="match status" value="1"/>
</dbReference>
<dbReference type="GO" id="GO:0036297">
    <property type="term" value="P:interstrand cross-link repair"/>
    <property type="evidence" value="ECO:0007669"/>
    <property type="project" value="InterPro"/>
</dbReference>
<dbReference type="Pfam" id="PF18891">
    <property type="entry name" value="FANCL_d3"/>
    <property type="match status" value="1"/>
</dbReference>
<protein>
    <submittedName>
        <fullName evidence="4">Zinc ion-binding protein</fullName>
    </submittedName>
</protein>
<evidence type="ECO:0000259" key="3">
    <source>
        <dbReference type="Pfam" id="PF18891"/>
    </source>
</evidence>
<dbReference type="Gene3D" id="3.30.40.10">
    <property type="entry name" value="Zinc/RING finger domain, C3HC4 (zinc finger)"/>
    <property type="match status" value="1"/>
</dbReference>
<proteinExistence type="predicted"/>
<dbReference type="InterPro" id="IPR013083">
    <property type="entry name" value="Znf_RING/FYVE/PHD"/>
</dbReference>
<gene>
    <name evidence="4" type="ORF">Prudu_017360</name>
</gene>
<feature type="domain" description="FANCL UBC-like" evidence="3">
    <location>
        <begin position="129"/>
        <end position="181"/>
    </location>
</feature>
<dbReference type="InterPro" id="IPR044037">
    <property type="entry name" value="FANCL_d3"/>
</dbReference>
<feature type="domain" description="FANCL UBC-like" evidence="2">
    <location>
        <begin position="46"/>
        <end position="126"/>
    </location>
</feature>
<organism evidence="4">
    <name type="scientific">Prunus dulcis</name>
    <name type="common">Almond</name>
    <name type="synonym">Amygdalus dulcis</name>
    <dbReference type="NCBI Taxonomy" id="3755"/>
    <lineage>
        <taxon>Eukaryota</taxon>
        <taxon>Viridiplantae</taxon>
        <taxon>Streptophyta</taxon>
        <taxon>Embryophyta</taxon>
        <taxon>Tracheophyta</taxon>
        <taxon>Spermatophyta</taxon>
        <taxon>Magnoliopsida</taxon>
        <taxon>eudicotyledons</taxon>
        <taxon>Gunneridae</taxon>
        <taxon>Pentapetalae</taxon>
        <taxon>rosids</taxon>
        <taxon>fabids</taxon>
        <taxon>Rosales</taxon>
        <taxon>Rosaceae</taxon>
        <taxon>Amygdaloideae</taxon>
        <taxon>Amygdaleae</taxon>
        <taxon>Prunus</taxon>
    </lineage>
</organism>
<sequence length="397" mass="45204">MYECAEQRRCREMAEASNFYRAVYSEESKILWVLNAYSKDQKKTPEIEEVGWEHLVRFGGDLTSLSFRILDGKGRMHIIEIQLDKTHPKCPPSISADVPYMFDLKWSTHSRLKDVVQQFKKHLEKLQAFWSTLDDIDRSLWVVDPKQASPAVSYRQINMGNDCFIVLSINAFDPRSLPEINDKQFLENLKCLLETQLPISPDVQKNEQQVECGICYAQSLPIDEELRHKSGTGTDYTCDNTSCKRAFHSICLVDWLRSITTTRQSFDVLFGSCPYCSEPVAVDHQVAPLWNAANHVLLRYICTILLVVVLIHATSTNQPSQRRCAIPNKLFNPSIINYHRMAPHLNAHYRSGWDLGSLRSFQMDISGLFIVVSVSDSASNGPMVGVTCFGVMRACNN</sequence>
<dbReference type="CDD" id="cd16490">
    <property type="entry name" value="RING-CH-C4HC3_FANCL"/>
    <property type="match status" value="1"/>
</dbReference>
<evidence type="ECO:0000259" key="2">
    <source>
        <dbReference type="Pfam" id="PF18890"/>
    </source>
</evidence>
<dbReference type="PANTHER" id="PTHR13206">
    <property type="entry name" value="UBIQUITIN LIGASE PROTEIN PHF9 FANCONI ANEMIA GROUP L PROTEIN"/>
    <property type="match status" value="1"/>
</dbReference>
<dbReference type="InterPro" id="IPR026848">
    <property type="entry name" value="Fancl"/>
</dbReference>
<dbReference type="SUPFAM" id="SSF57850">
    <property type="entry name" value="RING/U-box"/>
    <property type="match status" value="1"/>
</dbReference>
<dbReference type="AlphaFoldDB" id="A0A4Y1RNE2"/>
<dbReference type="InterPro" id="IPR043898">
    <property type="entry name" value="FANCL_d2"/>
</dbReference>
<dbReference type="InterPro" id="IPR026850">
    <property type="entry name" value="FANCL_C"/>
</dbReference>
<name>A0A4Y1RNE2_PRUDU</name>
<feature type="domain" description="FANCL C-terminal" evidence="1">
    <location>
        <begin position="208"/>
        <end position="283"/>
    </location>
</feature>
<evidence type="ECO:0000313" key="4">
    <source>
        <dbReference type="EMBL" id="BBH05851.1"/>
    </source>
</evidence>
<dbReference type="PANTHER" id="PTHR13206:SF0">
    <property type="entry name" value="E3 UBIQUITIN-PROTEIN LIGASE FANCL"/>
    <property type="match status" value="1"/>
</dbReference>
<dbReference type="EMBL" id="AP019302">
    <property type="protein sequence ID" value="BBH05851.1"/>
    <property type="molecule type" value="Genomic_DNA"/>
</dbReference>
<dbReference type="CDD" id="cd23832">
    <property type="entry name" value="DRWD-C_FANCL"/>
    <property type="match status" value="1"/>
</dbReference>
<dbReference type="InterPro" id="IPR016135">
    <property type="entry name" value="UBQ-conjugating_enzyme/RWD"/>
</dbReference>
<dbReference type="Gene3D" id="3.10.110.10">
    <property type="entry name" value="Ubiquitin Conjugating Enzyme"/>
    <property type="match status" value="1"/>
</dbReference>
<evidence type="ECO:0000259" key="1">
    <source>
        <dbReference type="Pfam" id="PF11793"/>
    </source>
</evidence>
<dbReference type="InterPro" id="IPR043003">
    <property type="entry name" value="FANCL_d3_sf"/>
</dbReference>
<dbReference type="Gene3D" id="3.10.110.20">
    <property type="entry name" value="RWD domain-like"/>
    <property type="match status" value="1"/>
</dbReference>
<dbReference type="GO" id="GO:0006513">
    <property type="term" value="P:protein monoubiquitination"/>
    <property type="evidence" value="ECO:0007669"/>
    <property type="project" value="TreeGrafter"/>
</dbReference>
<dbReference type="Pfam" id="PF18890">
    <property type="entry name" value="FANCL_d2"/>
    <property type="match status" value="1"/>
</dbReference>
<reference evidence="4" key="1">
    <citation type="journal article" date="2019" name="Science">
        <title>Mutation of a bHLH transcription factor allowed almond domestication.</title>
        <authorList>
            <person name="Sanchez-Perez R."/>
            <person name="Pavan S."/>
            <person name="Mazzeo R."/>
            <person name="Moldovan C."/>
            <person name="Aiese Cigliano R."/>
            <person name="Del Cueto J."/>
            <person name="Ricciardi F."/>
            <person name="Lotti C."/>
            <person name="Ricciardi L."/>
            <person name="Dicenta F."/>
            <person name="Lopez-Marques R.L."/>
            <person name="Lindberg Moller B."/>
        </authorList>
    </citation>
    <scope>NUCLEOTIDE SEQUENCE</scope>
</reference>
<dbReference type="GO" id="GO:0061630">
    <property type="term" value="F:ubiquitin protein ligase activity"/>
    <property type="evidence" value="ECO:0007669"/>
    <property type="project" value="TreeGrafter"/>
</dbReference>
<dbReference type="Pfam" id="PF11793">
    <property type="entry name" value="FANCL_C"/>
    <property type="match status" value="1"/>
</dbReference>